<dbReference type="Pfam" id="PF01613">
    <property type="entry name" value="Flavin_Reduct"/>
    <property type="match status" value="1"/>
</dbReference>
<dbReference type="InterPro" id="IPR012349">
    <property type="entry name" value="Split_barrel_FMN-bd"/>
</dbReference>
<evidence type="ECO:0000313" key="4">
    <source>
        <dbReference type="EMBL" id="TCN26007.1"/>
    </source>
</evidence>
<reference evidence="4 5" key="1">
    <citation type="journal article" date="2015" name="Stand. Genomic Sci.">
        <title>Genomic Encyclopedia of Bacterial and Archaeal Type Strains, Phase III: the genomes of soil and plant-associated and newly described type strains.</title>
        <authorList>
            <person name="Whitman W.B."/>
            <person name="Woyke T."/>
            <person name="Klenk H.P."/>
            <person name="Zhou Y."/>
            <person name="Lilburn T.G."/>
            <person name="Beck B.J."/>
            <person name="De Vos P."/>
            <person name="Vandamme P."/>
            <person name="Eisen J.A."/>
            <person name="Garrity G."/>
            <person name="Hugenholtz P."/>
            <person name="Kyrpides N.C."/>
        </authorList>
    </citation>
    <scope>NUCLEOTIDE SEQUENCE [LARGE SCALE GENOMIC DNA]</scope>
    <source>
        <strain evidence="4 5">CV53</strain>
    </source>
</reference>
<evidence type="ECO:0000256" key="2">
    <source>
        <dbReference type="ARBA" id="ARBA00023002"/>
    </source>
</evidence>
<dbReference type="GO" id="GO:0010181">
    <property type="term" value="F:FMN binding"/>
    <property type="evidence" value="ECO:0007669"/>
    <property type="project" value="InterPro"/>
</dbReference>
<organism evidence="4 5">
    <name type="scientific">Mesobacillus foraminis</name>
    <dbReference type="NCBI Taxonomy" id="279826"/>
    <lineage>
        <taxon>Bacteria</taxon>
        <taxon>Bacillati</taxon>
        <taxon>Bacillota</taxon>
        <taxon>Bacilli</taxon>
        <taxon>Bacillales</taxon>
        <taxon>Bacillaceae</taxon>
        <taxon>Mesobacillus</taxon>
    </lineage>
</organism>
<proteinExistence type="inferred from homology"/>
<dbReference type="EMBL" id="SLVV01000004">
    <property type="protein sequence ID" value="TCN26007.1"/>
    <property type="molecule type" value="Genomic_DNA"/>
</dbReference>
<accession>A0A4R2BG47</accession>
<sequence length="169" mass="18763">MSKNERVDKFKRIMGKYPTGVTIVTTLDANGTPTGLTVNSFTSVSLEPLLILWCLDKRFSSFAAFLKAEKFAVHILSAEQADACWAFAGKEPDRFSKVKWELSVNGLPIISDSLGTLECKTDQQIDAGDHVILLGEVIGLKAEDKEPLLYYSRNIGTIPDHWPAYPRQS</sequence>
<dbReference type="GO" id="GO:0042602">
    <property type="term" value="F:riboflavin reductase (NADPH) activity"/>
    <property type="evidence" value="ECO:0007669"/>
    <property type="project" value="TreeGrafter"/>
</dbReference>
<dbReference type="PANTHER" id="PTHR30466:SF11">
    <property type="entry name" value="FLAVIN-DEPENDENT MONOOXYGENASE, REDUCTASE SUBUNIT HSAB"/>
    <property type="match status" value="1"/>
</dbReference>
<dbReference type="InterPro" id="IPR002563">
    <property type="entry name" value="Flavin_Rdtase-like_dom"/>
</dbReference>
<comment type="similarity">
    <text evidence="1">Belongs to the non-flavoprotein flavin reductase family.</text>
</comment>
<evidence type="ECO:0000313" key="5">
    <source>
        <dbReference type="Proteomes" id="UP000295689"/>
    </source>
</evidence>
<dbReference type="Proteomes" id="UP000295689">
    <property type="component" value="Unassembled WGS sequence"/>
</dbReference>
<name>A0A4R2BG47_9BACI</name>
<feature type="domain" description="Flavin reductase like" evidence="3">
    <location>
        <begin position="14"/>
        <end position="157"/>
    </location>
</feature>
<comment type="caution">
    <text evidence="4">The sequence shown here is derived from an EMBL/GenBank/DDBJ whole genome shotgun (WGS) entry which is preliminary data.</text>
</comment>
<dbReference type="SMART" id="SM00903">
    <property type="entry name" value="Flavin_Reduct"/>
    <property type="match status" value="1"/>
</dbReference>
<dbReference type="PANTHER" id="PTHR30466">
    <property type="entry name" value="FLAVIN REDUCTASE"/>
    <property type="match status" value="1"/>
</dbReference>
<protein>
    <submittedName>
        <fullName evidence="4">Flavin reductase (DIM6/NTAB) family NADH-FMN oxidoreductase RutF</fullName>
    </submittedName>
</protein>
<gene>
    <name evidence="4" type="ORF">EV146_104114</name>
</gene>
<keyword evidence="2" id="KW-0560">Oxidoreductase</keyword>
<dbReference type="SUPFAM" id="SSF50475">
    <property type="entry name" value="FMN-binding split barrel"/>
    <property type="match status" value="1"/>
</dbReference>
<dbReference type="InterPro" id="IPR050268">
    <property type="entry name" value="NADH-dep_flavin_reductase"/>
</dbReference>
<dbReference type="Gene3D" id="2.30.110.10">
    <property type="entry name" value="Electron Transport, Fmn-binding Protein, Chain A"/>
    <property type="match status" value="1"/>
</dbReference>
<evidence type="ECO:0000259" key="3">
    <source>
        <dbReference type="SMART" id="SM00903"/>
    </source>
</evidence>
<dbReference type="RefSeq" id="WP_132004057.1">
    <property type="nucleotide sequence ID" value="NZ_JABUHM010000009.1"/>
</dbReference>
<dbReference type="AlphaFoldDB" id="A0A4R2BG47"/>
<keyword evidence="5" id="KW-1185">Reference proteome</keyword>
<evidence type="ECO:0000256" key="1">
    <source>
        <dbReference type="ARBA" id="ARBA00008898"/>
    </source>
</evidence>